<keyword evidence="1" id="KW-0472">Membrane</keyword>
<name>A0AAD8KNW3_TARER</name>
<evidence type="ECO:0000256" key="1">
    <source>
        <dbReference type="SAM" id="Phobius"/>
    </source>
</evidence>
<proteinExistence type="predicted"/>
<gene>
    <name evidence="2" type="ORF">QVD17_15251</name>
</gene>
<evidence type="ECO:0000313" key="3">
    <source>
        <dbReference type="Proteomes" id="UP001229421"/>
    </source>
</evidence>
<evidence type="ECO:0000313" key="2">
    <source>
        <dbReference type="EMBL" id="KAK1426575.1"/>
    </source>
</evidence>
<reference evidence="2" key="1">
    <citation type="journal article" date="2023" name="bioRxiv">
        <title>Improved chromosome-level genome assembly for marigold (Tagetes erecta).</title>
        <authorList>
            <person name="Jiang F."/>
            <person name="Yuan L."/>
            <person name="Wang S."/>
            <person name="Wang H."/>
            <person name="Xu D."/>
            <person name="Wang A."/>
            <person name="Fan W."/>
        </authorList>
    </citation>
    <scope>NUCLEOTIDE SEQUENCE</scope>
    <source>
        <strain evidence="2">WSJ</strain>
        <tissue evidence="2">Leaf</tissue>
    </source>
</reference>
<dbReference type="AlphaFoldDB" id="A0AAD8KNW3"/>
<sequence>MVVHRNSFNEVVEVDSGVVVGSKTVLMVMTGIVEFVVVVVMGGVSRSENVFYLYTNFSLTFNLIIISPTIHQIRSSSNRSPISFFVRSITLDFTIL</sequence>
<keyword evidence="3" id="KW-1185">Reference proteome</keyword>
<evidence type="ECO:0008006" key="4">
    <source>
        <dbReference type="Google" id="ProtNLM"/>
    </source>
</evidence>
<dbReference type="Proteomes" id="UP001229421">
    <property type="component" value="Unassembled WGS sequence"/>
</dbReference>
<keyword evidence="1" id="KW-1133">Transmembrane helix</keyword>
<organism evidence="2 3">
    <name type="scientific">Tagetes erecta</name>
    <name type="common">African marigold</name>
    <dbReference type="NCBI Taxonomy" id="13708"/>
    <lineage>
        <taxon>Eukaryota</taxon>
        <taxon>Viridiplantae</taxon>
        <taxon>Streptophyta</taxon>
        <taxon>Embryophyta</taxon>
        <taxon>Tracheophyta</taxon>
        <taxon>Spermatophyta</taxon>
        <taxon>Magnoliopsida</taxon>
        <taxon>eudicotyledons</taxon>
        <taxon>Gunneridae</taxon>
        <taxon>Pentapetalae</taxon>
        <taxon>asterids</taxon>
        <taxon>campanulids</taxon>
        <taxon>Asterales</taxon>
        <taxon>Asteraceae</taxon>
        <taxon>Asteroideae</taxon>
        <taxon>Heliantheae alliance</taxon>
        <taxon>Tageteae</taxon>
        <taxon>Tagetes</taxon>
    </lineage>
</organism>
<feature type="transmembrane region" description="Helical" evidence="1">
    <location>
        <begin position="51"/>
        <end position="70"/>
    </location>
</feature>
<keyword evidence="1" id="KW-0812">Transmembrane</keyword>
<accession>A0AAD8KNW3</accession>
<dbReference type="EMBL" id="JAUHHV010000004">
    <property type="protein sequence ID" value="KAK1426575.1"/>
    <property type="molecule type" value="Genomic_DNA"/>
</dbReference>
<feature type="transmembrane region" description="Helical" evidence="1">
    <location>
        <begin position="25"/>
        <end position="45"/>
    </location>
</feature>
<comment type="caution">
    <text evidence="2">The sequence shown here is derived from an EMBL/GenBank/DDBJ whole genome shotgun (WGS) entry which is preliminary data.</text>
</comment>
<protein>
    <recommendedName>
        <fullName evidence="4">Transmembrane protein</fullName>
    </recommendedName>
</protein>